<dbReference type="Proteomes" id="UP000008983">
    <property type="component" value="Unassembled WGS sequence"/>
</dbReference>
<reference evidence="2 3" key="1">
    <citation type="submission" date="2011-07" db="EMBL/GenBank/DDBJ databases">
        <authorList>
            <person name="Coyne R."/>
            <person name="Brami D."/>
            <person name="Johnson J."/>
            <person name="Hostetler J."/>
            <person name="Hannick L."/>
            <person name="Clark T."/>
            <person name="Cassidy-Hanley D."/>
            <person name="Inman J."/>
        </authorList>
    </citation>
    <scope>NUCLEOTIDE SEQUENCE [LARGE SCALE GENOMIC DNA]</scope>
    <source>
        <strain evidence="2 3">G5</strain>
    </source>
</reference>
<keyword evidence="1" id="KW-0472">Membrane</keyword>
<evidence type="ECO:0008006" key="4">
    <source>
        <dbReference type="Google" id="ProtNLM"/>
    </source>
</evidence>
<feature type="transmembrane region" description="Helical" evidence="1">
    <location>
        <begin position="125"/>
        <end position="146"/>
    </location>
</feature>
<evidence type="ECO:0000256" key="1">
    <source>
        <dbReference type="SAM" id="Phobius"/>
    </source>
</evidence>
<dbReference type="InParanoid" id="G0QRD8"/>
<name>G0QRD8_ICHMU</name>
<organism evidence="2 3">
    <name type="scientific">Ichthyophthirius multifiliis</name>
    <name type="common">White spot disease agent</name>
    <name type="synonym">Ich</name>
    <dbReference type="NCBI Taxonomy" id="5932"/>
    <lineage>
        <taxon>Eukaryota</taxon>
        <taxon>Sar</taxon>
        <taxon>Alveolata</taxon>
        <taxon>Ciliophora</taxon>
        <taxon>Intramacronucleata</taxon>
        <taxon>Oligohymenophorea</taxon>
        <taxon>Hymenostomatida</taxon>
        <taxon>Ophryoglenina</taxon>
        <taxon>Ichthyophthirius</taxon>
    </lineage>
</organism>
<gene>
    <name evidence="2" type="ORF">IMG5_092110</name>
</gene>
<keyword evidence="1" id="KW-1133">Transmembrane helix</keyword>
<dbReference type="EMBL" id="GL983752">
    <property type="protein sequence ID" value="EGR32207.1"/>
    <property type="molecule type" value="Genomic_DNA"/>
</dbReference>
<dbReference type="AlphaFoldDB" id="G0QRD8"/>
<evidence type="ECO:0000313" key="2">
    <source>
        <dbReference type="EMBL" id="EGR32207.1"/>
    </source>
</evidence>
<protein>
    <recommendedName>
        <fullName evidence="4">Transmembrane protein</fullName>
    </recommendedName>
</protein>
<dbReference type="GeneID" id="14908363"/>
<evidence type="ECO:0000313" key="3">
    <source>
        <dbReference type="Proteomes" id="UP000008983"/>
    </source>
</evidence>
<keyword evidence="3" id="KW-1185">Reference proteome</keyword>
<dbReference type="RefSeq" id="XP_004035693.1">
    <property type="nucleotide sequence ID" value="XM_004035645.1"/>
</dbReference>
<proteinExistence type="predicted"/>
<keyword evidence="1" id="KW-0812">Transmembrane</keyword>
<feature type="transmembrane region" description="Helical" evidence="1">
    <location>
        <begin position="189"/>
        <end position="209"/>
    </location>
</feature>
<accession>G0QRD8</accession>
<sequence length="245" mass="30853">MVKLYGEQDKKKDFYFLKKFLCFFFSVKNQVKNQGIFSFLKKLKKSTKNYQKVNFFLKKLTNFQKKLKISNFKQNFTFQKKNLFKKYKFFRLFFLEFSLKKYKLNFSRLNLFQKSPYFKKKTPKFFIFFNFFFQYFHQNFIQLYFIHFLYLNCPFQQIQYFILLKIFNQFNLCLQLLKYSQNLHFFEIFFYFLNQKYIVFTLIYLLNIFENLQKFPFWEKRIQINNQEIKFNQKSIKDVQILTLN</sequence>